<evidence type="ECO:0000313" key="2">
    <source>
        <dbReference type="EMBL" id="SNZ05915.1"/>
    </source>
</evidence>
<feature type="transmembrane region" description="Helical" evidence="1">
    <location>
        <begin position="70"/>
        <end position="91"/>
    </location>
</feature>
<evidence type="ECO:0000313" key="3">
    <source>
        <dbReference type="Proteomes" id="UP000219453"/>
    </source>
</evidence>
<feature type="transmembrane region" description="Helical" evidence="1">
    <location>
        <begin position="103"/>
        <end position="124"/>
    </location>
</feature>
<keyword evidence="3" id="KW-1185">Reference proteome</keyword>
<name>A0A285N8X7_NATPI</name>
<organism evidence="2 3">
    <name type="scientific">Natronoarchaeum philippinense</name>
    <dbReference type="NCBI Taxonomy" id="558529"/>
    <lineage>
        <taxon>Archaea</taxon>
        <taxon>Methanobacteriati</taxon>
        <taxon>Methanobacteriota</taxon>
        <taxon>Stenosarchaea group</taxon>
        <taxon>Halobacteria</taxon>
        <taxon>Halobacteriales</taxon>
        <taxon>Natronoarchaeaceae</taxon>
    </lineage>
</organism>
<accession>A0A285N8X7</accession>
<evidence type="ECO:0000256" key="1">
    <source>
        <dbReference type="SAM" id="Phobius"/>
    </source>
</evidence>
<reference evidence="2 3" key="1">
    <citation type="submission" date="2017-09" db="EMBL/GenBank/DDBJ databases">
        <authorList>
            <person name="Ehlers B."/>
            <person name="Leendertz F.H."/>
        </authorList>
    </citation>
    <scope>NUCLEOTIDE SEQUENCE [LARGE SCALE GENOMIC DNA]</scope>
    <source>
        <strain evidence="2 3">DSM 27208</strain>
    </source>
</reference>
<keyword evidence="1" id="KW-0472">Membrane</keyword>
<keyword evidence="1" id="KW-0812">Transmembrane</keyword>
<dbReference type="EMBL" id="OBEJ01000001">
    <property type="protein sequence ID" value="SNZ05915.1"/>
    <property type="molecule type" value="Genomic_DNA"/>
</dbReference>
<proteinExistence type="predicted"/>
<feature type="transmembrane region" description="Helical" evidence="1">
    <location>
        <begin position="25"/>
        <end position="49"/>
    </location>
</feature>
<gene>
    <name evidence="2" type="ORF">SAMN06269185_0981</name>
</gene>
<protein>
    <submittedName>
        <fullName evidence="2">Uncharacterized protein</fullName>
    </submittedName>
</protein>
<feature type="transmembrane region" description="Helical" evidence="1">
    <location>
        <begin position="192"/>
        <end position="213"/>
    </location>
</feature>
<keyword evidence="1" id="KW-1133">Transmembrane helix</keyword>
<dbReference type="Proteomes" id="UP000219453">
    <property type="component" value="Unassembled WGS sequence"/>
</dbReference>
<dbReference type="AlphaFoldDB" id="A0A285N8X7"/>
<sequence>MLAAVLGIGVPVGLAGGTYLLAPRFLQYGVVLSMLVFPIVFAFLMVAYCHELNEAFEGRSPSFGAGLRVAAGRAKLVAVAGLVVGIGSFLVRSVGDSLPVGSIAGLGSAWALRIGSVFAFPAVATTEGNLDDAFEDVVAAVEAEWGKSLIATASTQLLGMVMAWAGIVAAVVLAAGAFTARFAVDAGPLGPFTLPVIVGVSGILAAILVQFTVDGILKTALYRYATEGELPTALSADADELVDPVGASDARMSQPAD</sequence>
<feature type="transmembrane region" description="Helical" evidence="1">
    <location>
        <begin position="157"/>
        <end position="180"/>
    </location>
</feature>